<dbReference type="Proteomes" id="UP000029435">
    <property type="component" value="Unassembled WGS sequence"/>
</dbReference>
<feature type="signal peptide" evidence="1">
    <location>
        <begin position="1"/>
        <end position="18"/>
    </location>
</feature>
<name>A0A0M2F346_9GAMM</name>
<reference evidence="2 3" key="1">
    <citation type="submission" date="2014-08" db="EMBL/GenBank/DDBJ databases">
        <title>Genome sequences of NCPPB Pectobacterium isolates.</title>
        <authorList>
            <person name="Glover R.H."/>
            <person name="Sapp M."/>
            <person name="Elphinstone J."/>
        </authorList>
    </citation>
    <scope>NUCLEOTIDE SEQUENCE [LARGE SCALE GENOMIC DNA]</scope>
    <source>
        <strain evidence="2 3">LMG 21372</strain>
    </source>
</reference>
<dbReference type="EMBL" id="JQOD01000002">
    <property type="protein sequence ID" value="KGA34226.1"/>
    <property type="molecule type" value="Genomic_DNA"/>
</dbReference>
<dbReference type="RefSeq" id="WP_039315293.1">
    <property type="nucleotide sequence ID" value="NZ_JAESHW010000033.1"/>
</dbReference>
<evidence type="ECO:0008006" key="4">
    <source>
        <dbReference type="Google" id="ProtNLM"/>
    </source>
</evidence>
<evidence type="ECO:0000256" key="1">
    <source>
        <dbReference type="SAM" id="SignalP"/>
    </source>
</evidence>
<keyword evidence="1" id="KW-0732">Signal</keyword>
<evidence type="ECO:0000313" key="2">
    <source>
        <dbReference type="EMBL" id="KGA34226.1"/>
    </source>
</evidence>
<dbReference type="PROSITE" id="PS51257">
    <property type="entry name" value="PROKAR_LIPOPROTEIN"/>
    <property type="match status" value="1"/>
</dbReference>
<dbReference type="AlphaFoldDB" id="A0A0M2F346"/>
<dbReference type="OrthoDB" id="6428733at2"/>
<accession>A0A0M2F346</accession>
<gene>
    <name evidence="2" type="ORF">KU74_12150</name>
</gene>
<organism evidence="2 3">
    <name type="scientific">Pectobacterium brasiliense</name>
    <dbReference type="NCBI Taxonomy" id="180957"/>
    <lineage>
        <taxon>Bacteria</taxon>
        <taxon>Pseudomonadati</taxon>
        <taxon>Pseudomonadota</taxon>
        <taxon>Gammaproteobacteria</taxon>
        <taxon>Enterobacterales</taxon>
        <taxon>Pectobacteriaceae</taxon>
        <taxon>Pectobacterium</taxon>
    </lineage>
</organism>
<protein>
    <recommendedName>
        <fullName evidence="4">Lipoprotein</fullName>
    </recommendedName>
</protein>
<feature type="chain" id="PRO_5005632362" description="Lipoprotein" evidence="1">
    <location>
        <begin position="19"/>
        <end position="80"/>
    </location>
</feature>
<proteinExistence type="predicted"/>
<comment type="caution">
    <text evidence="2">The sequence shown here is derived from an EMBL/GenBank/DDBJ whole genome shotgun (WGS) entry which is preliminary data.</text>
</comment>
<evidence type="ECO:0000313" key="3">
    <source>
        <dbReference type="Proteomes" id="UP000029435"/>
    </source>
</evidence>
<sequence length="80" mass="9480">MKKYLCLFVLPLLTTACATPQNPATCWGKIEIGRHVYDQPIYKQRDGFYMKEYLVGDAFKYTWVEKNKFKDLSDCKDKFK</sequence>